<reference evidence="4" key="1">
    <citation type="submission" date="2020-10" db="EMBL/GenBank/DDBJ databases">
        <title>Connecting structure to function with the recovery of over 1000 high-quality activated sludge metagenome-assembled genomes encoding full-length rRNA genes using long-read sequencing.</title>
        <authorList>
            <person name="Singleton C.M."/>
            <person name="Petriglieri F."/>
            <person name="Kristensen J.M."/>
            <person name="Kirkegaard R.H."/>
            <person name="Michaelsen T.Y."/>
            <person name="Andersen M.H."/>
            <person name="Karst S.M."/>
            <person name="Dueholm M.S."/>
            <person name="Nielsen P.H."/>
            <person name="Albertsen M."/>
        </authorList>
    </citation>
    <scope>NUCLEOTIDE SEQUENCE</scope>
    <source>
        <strain evidence="4">Bjer_18-Q3-R1-45_BAT3C.347</strain>
    </source>
</reference>
<feature type="domain" description="FecR protein" evidence="3">
    <location>
        <begin position="115"/>
        <end position="221"/>
    </location>
</feature>
<feature type="signal peptide" evidence="1">
    <location>
        <begin position="1"/>
        <end position="23"/>
    </location>
</feature>
<accession>A0A9D7E2W4</accession>
<dbReference type="InterPro" id="IPR016930">
    <property type="entry name" value="UCP029644"/>
</dbReference>
<evidence type="ECO:0000256" key="1">
    <source>
        <dbReference type="SAM" id="SignalP"/>
    </source>
</evidence>
<evidence type="ECO:0000313" key="5">
    <source>
        <dbReference type="Proteomes" id="UP000807785"/>
    </source>
</evidence>
<dbReference type="AlphaFoldDB" id="A0A9D7E2W4"/>
<dbReference type="Gene3D" id="2.60.40.10">
    <property type="entry name" value="Immunoglobulins"/>
    <property type="match status" value="2"/>
</dbReference>
<gene>
    <name evidence="4" type="ORF">IPH26_22590</name>
</gene>
<comment type="caution">
    <text evidence="4">The sequence shown here is derived from an EMBL/GenBank/DDBJ whole genome shotgun (WGS) entry which is preliminary data.</text>
</comment>
<evidence type="ECO:0000259" key="3">
    <source>
        <dbReference type="Pfam" id="PF04773"/>
    </source>
</evidence>
<dbReference type="InterPro" id="IPR013783">
    <property type="entry name" value="Ig-like_fold"/>
</dbReference>
<evidence type="ECO:0000259" key="2">
    <source>
        <dbReference type="Pfam" id="PF01476"/>
    </source>
</evidence>
<organism evidence="4 5">
    <name type="scientific">Candidatus Methylophosphatis roskildensis</name>
    <dbReference type="NCBI Taxonomy" id="2899263"/>
    <lineage>
        <taxon>Bacteria</taxon>
        <taxon>Pseudomonadati</taxon>
        <taxon>Pseudomonadota</taxon>
        <taxon>Betaproteobacteria</taxon>
        <taxon>Nitrosomonadales</taxon>
        <taxon>Sterolibacteriaceae</taxon>
        <taxon>Candidatus Methylophosphatis</taxon>
    </lineage>
</organism>
<proteinExistence type="predicted"/>
<evidence type="ECO:0000313" key="4">
    <source>
        <dbReference type="EMBL" id="MBK6975613.1"/>
    </source>
</evidence>
<dbReference type="PANTHER" id="PTHR38731">
    <property type="entry name" value="LIPL45-RELATED LIPOPROTEIN-RELATED"/>
    <property type="match status" value="1"/>
</dbReference>
<dbReference type="Gene3D" id="3.10.350.10">
    <property type="entry name" value="LysM domain"/>
    <property type="match status" value="1"/>
</dbReference>
<dbReference type="InterPro" id="IPR006860">
    <property type="entry name" value="FecR"/>
</dbReference>
<dbReference type="Pfam" id="PF04773">
    <property type="entry name" value="FecR"/>
    <property type="match status" value="1"/>
</dbReference>
<dbReference type="PANTHER" id="PTHR38731:SF1">
    <property type="entry name" value="FECR PROTEIN DOMAIN-CONTAINING PROTEIN"/>
    <property type="match status" value="1"/>
</dbReference>
<dbReference type="Gene3D" id="2.60.120.1440">
    <property type="match status" value="1"/>
</dbReference>
<dbReference type="EMBL" id="JADJEV010000005">
    <property type="protein sequence ID" value="MBK6975613.1"/>
    <property type="molecule type" value="Genomic_DNA"/>
</dbReference>
<dbReference type="InterPro" id="IPR036779">
    <property type="entry name" value="LysM_dom_sf"/>
</dbReference>
<dbReference type="Proteomes" id="UP000807785">
    <property type="component" value="Unassembled WGS sequence"/>
</dbReference>
<feature type="domain" description="LysM" evidence="2">
    <location>
        <begin position="32"/>
        <end position="78"/>
    </location>
</feature>
<protein>
    <submittedName>
        <fullName evidence="4">FecR domain-containing protein</fullName>
    </submittedName>
</protein>
<name>A0A9D7E2W4_9PROT</name>
<feature type="chain" id="PRO_5039313485" evidence="1">
    <location>
        <begin position="24"/>
        <end position="538"/>
    </location>
</feature>
<dbReference type="PIRSF" id="PIRSF029644">
    <property type="entry name" value="UCP029644"/>
    <property type="match status" value="1"/>
</dbReference>
<dbReference type="InterPro" id="IPR018392">
    <property type="entry name" value="LysM"/>
</dbReference>
<dbReference type="Pfam" id="PF01476">
    <property type="entry name" value="LysM"/>
    <property type="match status" value="1"/>
</dbReference>
<sequence length="538" mass="58182">MLIRSLVVLHALLAALTALPVAAAEAPDYFHYTTEAGDTLIGIGETILRQPADWQRVQRINRIANPKLIPIGTVLRVPISLMRTDPVTARVSQVQGEVSGERGPLEAGARIGSGDEVVTGENGSTTIELSDGSLLTLQPGSRLKVESLSVIHGTELQDAQLRLQKGRVESEVAKQRGPAARFRILTPTAAVGVRGTRFRVGTEEPGTPPGTTRTEVTEGAVGVEAGRARLELNEGFGAVAAAESIAKPVPLLAPPAIAATASLQERPLVRVPFAAVTGARAYRAQVAADAAFHSILAQAVFASTEAKFGDLADGNYHVRIRAIDQFGLEGRDADLVFRLKARPEPPFASQPQNQAKLRAETVTFAWAQADEAQHYRFQLARDAAFAEPVLERDDLGETRLAATEKLPPADYYWRVRSVRGDDDAGPWGDVQRFQLRPPPANPEPAKIDDKSLSFSWPAEPGQSFEFQLAKDEAFAQLVENRTLGEPTITLPKPDGGTYFMRVRATDPDGFVGPYTATQKTDVPLGKPWWMLLLLVPLL</sequence>
<keyword evidence="1" id="KW-0732">Signal</keyword>